<dbReference type="AlphaFoldDB" id="A0A8J4PN30"/>
<dbReference type="Proteomes" id="UP000695562">
    <property type="component" value="Unassembled WGS sequence"/>
</dbReference>
<protein>
    <recommendedName>
        <fullName evidence="1">C2 domain-containing protein</fullName>
    </recommendedName>
</protein>
<dbReference type="InterPro" id="IPR000008">
    <property type="entry name" value="C2_dom"/>
</dbReference>
<proteinExistence type="predicted"/>
<dbReference type="Pfam" id="PF00168">
    <property type="entry name" value="C2"/>
    <property type="match status" value="1"/>
</dbReference>
<dbReference type="OrthoDB" id="73919at2759"/>
<sequence>MDPSLQQQYYPQQQFTLPIMDPQHPKVLARPMGAELVGTQGLLQLRILSGENLVAADLNNKSDPFCKVRAYSLKHGPTTKYIEKTLNPIWNETISIAIQDIEKEIVVIEVIDFDSIGQNDPIGFFALDLTKLPKGIEVITRENLQDVKHGRVEIGVTAVDFGLINIPPTYIGHYIQYRQDILIGKTQKEIKSLVSEYRKDISMGRANIHEGPFIIGKLYPPEGFKLRGGWVRKDKKKHLSYSHEH</sequence>
<feature type="domain" description="C2" evidence="1">
    <location>
        <begin position="21"/>
        <end position="143"/>
    </location>
</feature>
<accession>A0A8J4PN30</accession>
<dbReference type="PANTHER" id="PTHR47800:SF5">
    <property type="entry name" value="FER-1-LIKE PROTEIN 6"/>
    <property type="match status" value="1"/>
</dbReference>
<dbReference type="SUPFAM" id="SSF49562">
    <property type="entry name" value="C2 domain (Calcium/lipid-binding domain, CaLB)"/>
    <property type="match status" value="1"/>
</dbReference>
<dbReference type="GO" id="GO:0010628">
    <property type="term" value="P:positive regulation of gene expression"/>
    <property type="evidence" value="ECO:0007669"/>
    <property type="project" value="TreeGrafter"/>
</dbReference>
<dbReference type="EMBL" id="AJWJ01000516">
    <property type="protein sequence ID" value="KAF2070269.1"/>
    <property type="molecule type" value="Genomic_DNA"/>
</dbReference>
<dbReference type="InterPro" id="IPR035892">
    <property type="entry name" value="C2_domain_sf"/>
</dbReference>
<dbReference type="CDD" id="cd00030">
    <property type="entry name" value="C2"/>
    <property type="match status" value="1"/>
</dbReference>
<gene>
    <name evidence="2" type="ORF">CYY_008416</name>
</gene>
<keyword evidence="3" id="KW-1185">Reference proteome</keyword>
<evidence type="ECO:0000313" key="2">
    <source>
        <dbReference type="EMBL" id="KAF2070269.1"/>
    </source>
</evidence>
<dbReference type="PANTHER" id="PTHR47800">
    <property type="entry name" value="C2 DOMAIN-CONTAINING PROTEIN"/>
    <property type="match status" value="1"/>
</dbReference>
<evidence type="ECO:0000313" key="3">
    <source>
        <dbReference type="Proteomes" id="UP000695562"/>
    </source>
</evidence>
<organism evidence="2 3">
    <name type="scientific">Polysphondylium violaceum</name>
    <dbReference type="NCBI Taxonomy" id="133409"/>
    <lineage>
        <taxon>Eukaryota</taxon>
        <taxon>Amoebozoa</taxon>
        <taxon>Evosea</taxon>
        <taxon>Eumycetozoa</taxon>
        <taxon>Dictyostelia</taxon>
        <taxon>Dictyosteliales</taxon>
        <taxon>Dictyosteliaceae</taxon>
        <taxon>Polysphondylium</taxon>
    </lineage>
</organism>
<reference evidence="2" key="1">
    <citation type="submission" date="2020-01" db="EMBL/GenBank/DDBJ databases">
        <title>Development of genomics and gene disruption for Polysphondylium violaceum indicates a role for the polyketide synthase stlB in stalk morphogenesis.</title>
        <authorList>
            <person name="Narita B."/>
            <person name="Kawabe Y."/>
            <person name="Kin K."/>
            <person name="Saito T."/>
            <person name="Gibbs R."/>
            <person name="Kuspa A."/>
            <person name="Muzny D."/>
            <person name="Queller D."/>
            <person name="Richards S."/>
            <person name="Strassman J."/>
            <person name="Sucgang R."/>
            <person name="Worley K."/>
            <person name="Schaap P."/>
        </authorList>
    </citation>
    <scope>NUCLEOTIDE SEQUENCE</scope>
    <source>
        <strain evidence="2">QSvi11</strain>
    </source>
</reference>
<dbReference type="PRINTS" id="PR00360">
    <property type="entry name" value="C2DOMAIN"/>
</dbReference>
<evidence type="ECO:0000259" key="1">
    <source>
        <dbReference type="PROSITE" id="PS50004"/>
    </source>
</evidence>
<dbReference type="SMART" id="SM00239">
    <property type="entry name" value="C2"/>
    <property type="match status" value="1"/>
</dbReference>
<name>A0A8J4PN30_9MYCE</name>
<dbReference type="PROSITE" id="PS50004">
    <property type="entry name" value="C2"/>
    <property type="match status" value="1"/>
</dbReference>
<dbReference type="Gene3D" id="2.60.40.150">
    <property type="entry name" value="C2 domain"/>
    <property type="match status" value="1"/>
</dbReference>
<comment type="caution">
    <text evidence="2">The sequence shown here is derived from an EMBL/GenBank/DDBJ whole genome shotgun (WGS) entry which is preliminary data.</text>
</comment>